<keyword evidence="2" id="KW-1185">Reference proteome</keyword>
<reference evidence="1 2" key="1">
    <citation type="journal article" date="2023" name="Plants (Basel)">
        <title>Bridging the Gap: Combining Genomics and Transcriptomics Approaches to Understand Stylosanthes scabra, an Orphan Legume from the Brazilian Caatinga.</title>
        <authorList>
            <person name="Ferreira-Neto J.R.C."/>
            <person name="da Silva M.D."/>
            <person name="Binneck E."/>
            <person name="de Melo N.F."/>
            <person name="da Silva R.H."/>
            <person name="de Melo A.L.T.M."/>
            <person name="Pandolfi V."/>
            <person name="Bustamante F.O."/>
            <person name="Brasileiro-Vidal A.C."/>
            <person name="Benko-Iseppon A.M."/>
        </authorList>
    </citation>
    <scope>NUCLEOTIDE SEQUENCE [LARGE SCALE GENOMIC DNA]</scope>
    <source>
        <tissue evidence="1">Leaves</tissue>
    </source>
</reference>
<protein>
    <submittedName>
        <fullName evidence="1">Uncharacterized protein</fullName>
    </submittedName>
</protein>
<organism evidence="1 2">
    <name type="scientific">Stylosanthes scabra</name>
    <dbReference type="NCBI Taxonomy" id="79078"/>
    <lineage>
        <taxon>Eukaryota</taxon>
        <taxon>Viridiplantae</taxon>
        <taxon>Streptophyta</taxon>
        <taxon>Embryophyta</taxon>
        <taxon>Tracheophyta</taxon>
        <taxon>Spermatophyta</taxon>
        <taxon>Magnoliopsida</taxon>
        <taxon>eudicotyledons</taxon>
        <taxon>Gunneridae</taxon>
        <taxon>Pentapetalae</taxon>
        <taxon>rosids</taxon>
        <taxon>fabids</taxon>
        <taxon>Fabales</taxon>
        <taxon>Fabaceae</taxon>
        <taxon>Papilionoideae</taxon>
        <taxon>50 kb inversion clade</taxon>
        <taxon>dalbergioids sensu lato</taxon>
        <taxon>Dalbergieae</taxon>
        <taxon>Pterocarpus clade</taxon>
        <taxon>Stylosanthes</taxon>
    </lineage>
</organism>
<dbReference type="Proteomes" id="UP001341840">
    <property type="component" value="Unassembled WGS sequence"/>
</dbReference>
<dbReference type="EMBL" id="JASCZI010212018">
    <property type="protein sequence ID" value="MED6197999.1"/>
    <property type="molecule type" value="Genomic_DNA"/>
</dbReference>
<evidence type="ECO:0000313" key="1">
    <source>
        <dbReference type="EMBL" id="MED6197999.1"/>
    </source>
</evidence>
<name>A0ABU6XKU5_9FABA</name>
<sequence length="105" mass="12353">MRASNSNDLNGINSVWDYSFKENLIWRIRNGESIKLWEDHLIPGFPNLKVLALRELLEDNLREQRLLPMPLIKLLELDIGWEPPEDNYLKLNTKESFSMTTGLRD</sequence>
<evidence type="ECO:0000313" key="2">
    <source>
        <dbReference type="Proteomes" id="UP001341840"/>
    </source>
</evidence>
<comment type="caution">
    <text evidence="1">The sequence shown here is derived from an EMBL/GenBank/DDBJ whole genome shotgun (WGS) entry which is preliminary data.</text>
</comment>
<accession>A0ABU6XKU5</accession>
<gene>
    <name evidence="1" type="ORF">PIB30_061996</name>
</gene>
<proteinExistence type="predicted"/>